<name>A0A392UHJ5_9FABA</name>
<protein>
    <submittedName>
        <fullName evidence="1">Uncharacterized protein</fullName>
    </submittedName>
</protein>
<comment type="caution">
    <text evidence="1">The sequence shown here is derived from an EMBL/GenBank/DDBJ whole genome shotgun (WGS) entry which is preliminary data.</text>
</comment>
<dbReference type="Proteomes" id="UP000265520">
    <property type="component" value="Unassembled WGS sequence"/>
</dbReference>
<evidence type="ECO:0000313" key="1">
    <source>
        <dbReference type="EMBL" id="MCI72922.1"/>
    </source>
</evidence>
<feature type="non-terminal residue" evidence="1">
    <location>
        <position position="45"/>
    </location>
</feature>
<reference evidence="1 2" key="1">
    <citation type="journal article" date="2018" name="Front. Plant Sci.">
        <title>Red Clover (Trifolium pratense) and Zigzag Clover (T. medium) - A Picture of Genomic Similarities and Differences.</title>
        <authorList>
            <person name="Dluhosova J."/>
            <person name="Istvanek J."/>
            <person name="Nedelnik J."/>
            <person name="Repkova J."/>
        </authorList>
    </citation>
    <scope>NUCLEOTIDE SEQUENCE [LARGE SCALE GENOMIC DNA]</scope>
    <source>
        <strain evidence="2">cv. 10/8</strain>
        <tissue evidence="1">Leaf</tissue>
    </source>
</reference>
<accession>A0A392UHJ5</accession>
<organism evidence="1 2">
    <name type="scientific">Trifolium medium</name>
    <dbReference type="NCBI Taxonomy" id="97028"/>
    <lineage>
        <taxon>Eukaryota</taxon>
        <taxon>Viridiplantae</taxon>
        <taxon>Streptophyta</taxon>
        <taxon>Embryophyta</taxon>
        <taxon>Tracheophyta</taxon>
        <taxon>Spermatophyta</taxon>
        <taxon>Magnoliopsida</taxon>
        <taxon>eudicotyledons</taxon>
        <taxon>Gunneridae</taxon>
        <taxon>Pentapetalae</taxon>
        <taxon>rosids</taxon>
        <taxon>fabids</taxon>
        <taxon>Fabales</taxon>
        <taxon>Fabaceae</taxon>
        <taxon>Papilionoideae</taxon>
        <taxon>50 kb inversion clade</taxon>
        <taxon>NPAAA clade</taxon>
        <taxon>Hologalegina</taxon>
        <taxon>IRL clade</taxon>
        <taxon>Trifolieae</taxon>
        <taxon>Trifolium</taxon>
    </lineage>
</organism>
<proteinExistence type="predicted"/>
<sequence>MPTAVVVWDKLEWSIEAGDKETESVDTETEAIDVAGVGNGLFHDR</sequence>
<evidence type="ECO:0000313" key="2">
    <source>
        <dbReference type="Proteomes" id="UP000265520"/>
    </source>
</evidence>
<dbReference type="EMBL" id="LXQA010827969">
    <property type="protein sequence ID" value="MCI72922.1"/>
    <property type="molecule type" value="Genomic_DNA"/>
</dbReference>
<dbReference type="AlphaFoldDB" id="A0A392UHJ5"/>
<keyword evidence="2" id="KW-1185">Reference proteome</keyword>